<dbReference type="InterPro" id="IPR053134">
    <property type="entry name" value="RNA-dir_DNA_polymerase"/>
</dbReference>
<keyword evidence="5" id="KW-0378">Hydrolase</keyword>
<dbReference type="PANTHER" id="PTHR24559:SF444">
    <property type="entry name" value="REVERSE TRANSCRIPTASE DOMAIN-CONTAINING PROTEIN"/>
    <property type="match status" value="1"/>
</dbReference>
<evidence type="ECO:0000256" key="3">
    <source>
        <dbReference type="ARBA" id="ARBA00022722"/>
    </source>
</evidence>
<dbReference type="InterPro" id="IPR043128">
    <property type="entry name" value="Rev_trsase/Diguanyl_cyclase"/>
</dbReference>
<keyword evidence="9" id="KW-1185">Reference proteome</keyword>
<evidence type="ECO:0000256" key="4">
    <source>
        <dbReference type="ARBA" id="ARBA00022759"/>
    </source>
</evidence>
<evidence type="ECO:0000313" key="9">
    <source>
        <dbReference type="Proteomes" id="UP001341281"/>
    </source>
</evidence>
<accession>A0AAQ3X7Y8</accession>
<feature type="non-terminal residue" evidence="8">
    <location>
        <position position="436"/>
    </location>
</feature>
<organism evidence="8 9">
    <name type="scientific">Paspalum notatum var. saurae</name>
    <dbReference type="NCBI Taxonomy" id="547442"/>
    <lineage>
        <taxon>Eukaryota</taxon>
        <taxon>Viridiplantae</taxon>
        <taxon>Streptophyta</taxon>
        <taxon>Embryophyta</taxon>
        <taxon>Tracheophyta</taxon>
        <taxon>Spermatophyta</taxon>
        <taxon>Magnoliopsida</taxon>
        <taxon>Liliopsida</taxon>
        <taxon>Poales</taxon>
        <taxon>Poaceae</taxon>
        <taxon>PACMAD clade</taxon>
        <taxon>Panicoideae</taxon>
        <taxon>Andropogonodae</taxon>
        <taxon>Paspaleae</taxon>
        <taxon>Paspalinae</taxon>
        <taxon>Paspalum</taxon>
    </lineage>
</organism>
<dbReference type="CDD" id="cd09274">
    <property type="entry name" value="RNase_HI_RT_Ty3"/>
    <property type="match status" value="1"/>
</dbReference>
<dbReference type="SUPFAM" id="SSF56672">
    <property type="entry name" value="DNA/RNA polymerases"/>
    <property type="match status" value="1"/>
</dbReference>
<dbReference type="CDD" id="cd01647">
    <property type="entry name" value="RT_LTR"/>
    <property type="match status" value="1"/>
</dbReference>
<dbReference type="PROSITE" id="PS50878">
    <property type="entry name" value="RT_POL"/>
    <property type="match status" value="1"/>
</dbReference>
<dbReference type="PANTHER" id="PTHR24559">
    <property type="entry name" value="TRANSPOSON TY3-I GAG-POL POLYPROTEIN"/>
    <property type="match status" value="1"/>
</dbReference>
<evidence type="ECO:0000313" key="8">
    <source>
        <dbReference type="EMBL" id="WVZ89331.1"/>
    </source>
</evidence>
<dbReference type="Pfam" id="PF17917">
    <property type="entry name" value="RT_RNaseH"/>
    <property type="match status" value="1"/>
</dbReference>
<sequence length="436" mass="50502">VVCDFPDVFPEELPGLPPDRDVEFKIDLVPGTAPLDKGFIRPSSSPWGCPALFVEKKDQGGKRLCVDYRPLNAVTIKNKYPLPHIDILFDQLAGVKVFSKIDLRSDYYKIKIREEDIPKTAFSTRYGLYEYLVMSFGLTNAPAFFMYMMNSVFMNELDKFVFVFIDDILVYSKSEEEHEEHLRTVLTRLREYQLYAKFSKCAFWLREVSFLGHILSEKGVAVDPSKVEDVLNWKQPETRASTAALSRTSRCVLMQEGRVIAYASRQLRKHEANYATHDLELAAVVHALKIWRHYLLGNTCHIYTDHKSLKYILTQPELNMRQRRWLELLKDYDLEIHYHPGKANVVVDALSRRAHCHVLEVRPTARVICCEIDEMEVITEQMAELYSLIIEPTIKEQIITAQKQDKSMAYIREGIDEKKRVCFTLDEKGSYGSRVA</sequence>
<reference evidence="8 9" key="1">
    <citation type="submission" date="2024-02" db="EMBL/GenBank/DDBJ databases">
        <title>High-quality chromosome-scale genome assembly of Pensacola bahiagrass (Paspalum notatum Flugge var. saurae).</title>
        <authorList>
            <person name="Vega J.M."/>
            <person name="Podio M."/>
            <person name="Orjuela J."/>
            <person name="Siena L.A."/>
            <person name="Pessino S.C."/>
            <person name="Combes M.C."/>
            <person name="Mariac C."/>
            <person name="Albertini E."/>
            <person name="Pupilli F."/>
            <person name="Ortiz J.P.A."/>
            <person name="Leblanc O."/>
        </authorList>
    </citation>
    <scope>NUCLEOTIDE SEQUENCE [LARGE SCALE GENOMIC DNA]</scope>
    <source>
        <strain evidence="8">R1</strain>
        <tissue evidence="8">Leaf</tissue>
    </source>
</reference>
<keyword evidence="2" id="KW-0548">Nucleotidyltransferase</keyword>
<dbReference type="Gene3D" id="3.10.10.10">
    <property type="entry name" value="HIV Type 1 Reverse Transcriptase, subunit A, domain 1"/>
    <property type="match status" value="1"/>
</dbReference>
<gene>
    <name evidence="8" type="ORF">U9M48_035752</name>
</gene>
<keyword evidence="4" id="KW-0255">Endonuclease</keyword>
<protein>
    <recommendedName>
        <fullName evidence="7">Reverse transcriptase domain-containing protein</fullName>
    </recommendedName>
</protein>
<dbReference type="Gene3D" id="3.30.70.270">
    <property type="match status" value="1"/>
</dbReference>
<evidence type="ECO:0000256" key="5">
    <source>
        <dbReference type="ARBA" id="ARBA00022801"/>
    </source>
</evidence>
<keyword evidence="3" id="KW-0540">Nuclease</keyword>
<proteinExistence type="predicted"/>
<feature type="domain" description="Reverse transcriptase" evidence="7">
    <location>
        <begin position="35"/>
        <end position="215"/>
    </location>
</feature>
<keyword evidence="6" id="KW-0695">RNA-directed DNA polymerase</keyword>
<evidence type="ECO:0000256" key="6">
    <source>
        <dbReference type="ARBA" id="ARBA00022918"/>
    </source>
</evidence>
<evidence type="ECO:0000256" key="2">
    <source>
        <dbReference type="ARBA" id="ARBA00022695"/>
    </source>
</evidence>
<dbReference type="Gene3D" id="3.10.20.370">
    <property type="match status" value="1"/>
</dbReference>
<keyword evidence="1" id="KW-0808">Transferase</keyword>
<name>A0AAQ3X7Y8_PASNO</name>
<dbReference type="InterPro" id="IPR041373">
    <property type="entry name" value="RT_RNaseH"/>
</dbReference>
<dbReference type="GO" id="GO:0003964">
    <property type="term" value="F:RNA-directed DNA polymerase activity"/>
    <property type="evidence" value="ECO:0007669"/>
    <property type="project" value="UniProtKB-KW"/>
</dbReference>
<dbReference type="Pfam" id="PF00078">
    <property type="entry name" value="RVT_1"/>
    <property type="match status" value="1"/>
</dbReference>
<dbReference type="Proteomes" id="UP001341281">
    <property type="component" value="Chromosome 08"/>
</dbReference>
<dbReference type="InterPro" id="IPR000477">
    <property type="entry name" value="RT_dom"/>
</dbReference>
<evidence type="ECO:0000259" key="7">
    <source>
        <dbReference type="PROSITE" id="PS50878"/>
    </source>
</evidence>
<dbReference type="AlphaFoldDB" id="A0AAQ3X7Y8"/>
<evidence type="ECO:0000256" key="1">
    <source>
        <dbReference type="ARBA" id="ARBA00022679"/>
    </source>
</evidence>
<dbReference type="EMBL" id="CP144752">
    <property type="protein sequence ID" value="WVZ89331.1"/>
    <property type="molecule type" value="Genomic_DNA"/>
</dbReference>
<dbReference type="GO" id="GO:0016787">
    <property type="term" value="F:hydrolase activity"/>
    <property type="evidence" value="ECO:0007669"/>
    <property type="project" value="UniProtKB-KW"/>
</dbReference>
<dbReference type="InterPro" id="IPR043502">
    <property type="entry name" value="DNA/RNA_pol_sf"/>
</dbReference>
<dbReference type="GO" id="GO:0004519">
    <property type="term" value="F:endonuclease activity"/>
    <property type="evidence" value="ECO:0007669"/>
    <property type="project" value="UniProtKB-KW"/>
</dbReference>